<dbReference type="GeneID" id="105431028"/>
<dbReference type="Proteomes" id="UP000504615">
    <property type="component" value="Unplaced"/>
</dbReference>
<proteinExistence type="predicted"/>
<sequence length="110" mass="12140">MILPTLDNPHFTCRGDLRSSDFLAHFSSTIHSKCVEIAIYKVSSSSSAPGRSEEREIPRTREASDSRDVASGKQRWNGVSLSQRSGGIFLTRIRSARIKSESRADTDAVV</sequence>
<dbReference type="AlphaFoldDB" id="A0A6I9XDU6"/>
<dbReference type="RefSeq" id="XP_011643244.1">
    <property type="nucleotide sequence ID" value="XM_011644942.1"/>
</dbReference>
<reference evidence="3" key="1">
    <citation type="submission" date="2025-08" db="UniProtKB">
        <authorList>
            <consortium name="RefSeq"/>
        </authorList>
    </citation>
    <scope>IDENTIFICATION</scope>
</reference>
<name>A0A6I9XDU6_9HYME</name>
<protein>
    <submittedName>
        <fullName evidence="3">Uncharacterized protein LOC105431028</fullName>
    </submittedName>
</protein>
<gene>
    <name evidence="3" type="primary">LOC105431028</name>
</gene>
<dbReference type="KEGG" id="pbar:105431028"/>
<evidence type="ECO:0000256" key="1">
    <source>
        <dbReference type="SAM" id="MobiDB-lite"/>
    </source>
</evidence>
<evidence type="ECO:0000313" key="3">
    <source>
        <dbReference type="RefSeq" id="XP_011643244.1"/>
    </source>
</evidence>
<organism evidence="2 3">
    <name type="scientific">Pogonomyrmex barbatus</name>
    <name type="common">red harvester ant</name>
    <dbReference type="NCBI Taxonomy" id="144034"/>
    <lineage>
        <taxon>Eukaryota</taxon>
        <taxon>Metazoa</taxon>
        <taxon>Ecdysozoa</taxon>
        <taxon>Arthropoda</taxon>
        <taxon>Hexapoda</taxon>
        <taxon>Insecta</taxon>
        <taxon>Pterygota</taxon>
        <taxon>Neoptera</taxon>
        <taxon>Endopterygota</taxon>
        <taxon>Hymenoptera</taxon>
        <taxon>Apocrita</taxon>
        <taxon>Aculeata</taxon>
        <taxon>Formicoidea</taxon>
        <taxon>Formicidae</taxon>
        <taxon>Myrmicinae</taxon>
        <taxon>Pogonomyrmex</taxon>
    </lineage>
</organism>
<feature type="region of interest" description="Disordered" evidence="1">
    <location>
        <begin position="43"/>
        <end position="78"/>
    </location>
</feature>
<accession>A0A6I9XDU6</accession>
<feature type="compositionally biased region" description="Basic and acidic residues" evidence="1">
    <location>
        <begin position="51"/>
        <end position="70"/>
    </location>
</feature>
<evidence type="ECO:0000313" key="2">
    <source>
        <dbReference type="Proteomes" id="UP000504615"/>
    </source>
</evidence>
<keyword evidence="2" id="KW-1185">Reference proteome</keyword>